<evidence type="ECO:0000313" key="2">
    <source>
        <dbReference type="Proteomes" id="UP000005239"/>
    </source>
</evidence>
<reference evidence="1" key="2">
    <citation type="submission" date="2022-06" db="UniProtKB">
        <authorList>
            <consortium name="EnsemblMetazoa"/>
        </authorList>
    </citation>
    <scope>IDENTIFICATION</scope>
    <source>
        <strain evidence="1">PS312</strain>
    </source>
</reference>
<keyword evidence="2" id="KW-1185">Reference proteome</keyword>
<gene>
    <name evidence="1" type="primary">WBGene00282626</name>
</gene>
<accession>A0A2A6CXY1</accession>
<dbReference type="AlphaFoldDB" id="A0A2A6CXY1"/>
<reference evidence="2" key="1">
    <citation type="journal article" date="2008" name="Nat. Genet.">
        <title>The Pristionchus pacificus genome provides a unique perspective on nematode lifestyle and parasitism.</title>
        <authorList>
            <person name="Dieterich C."/>
            <person name="Clifton S.W."/>
            <person name="Schuster L.N."/>
            <person name="Chinwalla A."/>
            <person name="Delehaunty K."/>
            <person name="Dinkelacker I."/>
            <person name="Fulton L."/>
            <person name="Fulton R."/>
            <person name="Godfrey J."/>
            <person name="Minx P."/>
            <person name="Mitreva M."/>
            <person name="Roeseler W."/>
            <person name="Tian H."/>
            <person name="Witte H."/>
            <person name="Yang S.P."/>
            <person name="Wilson R.K."/>
            <person name="Sommer R.J."/>
        </authorList>
    </citation>
    <scope>NUCLEOTIDE SEQUENCE [LARGE SCALE GENOMIC DNA]</scope>
    <source>
        <strain evidence="2">PS312</strain>
    </source>
</reference>
<sequence length="181" mass="19766">MQRIWLVPKDVQNQLEIGPALYSAEFALLTWKANALASSRSASWPAVTIAEASFPYSIPYRELAGVVAGAVDGGFQLGQSTLGALLHVGAARAHLDHTKCMGYFEPVEHVICSGQITGPDFGCKFCYGSAGSHWDIARWRLFAYPLGQRLAAVDVESERVGGLQRLRSQFNIMDSGYESRL</sequence>
<dbReference type="Proteomes" id="UP000005239">
    <property type="component" value="Unassembled WGS sequence"/>
</dbReference>
<proteinExistence type="predicted"/>
<dbReference type="EnsemblMetazoa" id="PPA44257.1">
    <property type="protein sequence ID" value="PPA44257.1"/>
    <property type="gene ID" value="WBGene00282626"/>
</dbReference>
<protein>
    <submittedName>
        <fullName evidence="1">Uncharacterized protein</fullName>
    </submittedName>
</protein>
<organism evidence="1 2">
    <name type="scientific">Pristionchus pacificus</name>
    <name type="common">Parasitic nematode worm</name>
    <dbReference type="NCBI Taxonomy" id="54126"/>
    <lineage>
        <taxon>Eukaryota</taxon>
        <taxon>Metazoa</taxon>
        <taxon>Ecdysozoa</taxon>
        <taxon>Nematoda</taxon>
        <taxon>Chromadorea</taxon>
        <taxon>Rhabditida</taxon>
        <taxon>Rhabditina</taxon>
        <taxon>Diplogasteromorpha</taxon>
        <taxon>Diplogasteroidea</taxon>
        <taxon>Neodiplogasteridae</taxon>
        <taxon>Pristionchus</taxon>
    </lineage>
</organism>
<accession>A0A8R1Z2Y9</accession>
<evidence type="ECO:0000313" key="1">
    <source>
        <dbReference type="EnsemblMetazoa" id="PPA44257.1"/>
    </source>
</evidence>
<name>A0A2A6CXY1_PRIPA</name>